<keyword evidence="1" id="KW-0472">Membrane</keyword>
<reference evidence="2" key="1">
    <citation type="submission" date="2023-06" db="EMBL/GenBank/DDBJ databases">
        <authorList>
            <consortium name="Lawrence Berkeley National Laboratory"/>
            <person name="Ahrendt S."/>
            <person name="Sahu N."/>
            <person name="Indic B."/>
            <person name="Wong-Bajracharya J."/>
            <person name="Merenyi Z."/>
            <person name="Ke H.-M."/>
            <person name="Monk M."/>
            <person name="Kocsube S."/>
            <person name="Drula E."/>
            <person name="Lipzen A."/>
            <person name="Balint B."/>
            <person name="Henrissat B."/>
            <person name="Andreopoulos B."/>
            <person name="Martin F.M."/>
            <person name="Harder C.B."/>
            <person name="Rigling D."/>
            <person name="Ford K.L."/>
            <person name="Foster G.D."/>
            <person name="Pangilinan J."/>
            <person name="Papanicolaou A."/>
            <person name="Barry K."/>
            <person name="LaButti K."/>
            <person name="Viragh M."/>
            <person name="Koriabine M."/>
            <person name="Yan M."/>
            <person name="Riley R."/>
            <person name="Champramary S."/>
            <person name="Plett K.L."/>
            <person name="Tsai I.J."/>
            <person name="Slot J."/>
            <person name="Sipos G."/>
            <person name="Plett J."/>
            <person name="Nagy L.G."/>
            <person name="Grigoriev I.V."/>
        </authorList>
    </citation>
    <scope>NUCLEOTIDE SEQUENCE</scope>
    <source>
        <strain evidence="2">CCBAS 213</strain>
    </source>
</reference>
<organism evidence="2 3">
    <name type="scientific">Armillaria tabescens</name>
    <name type="common">Ringless honey mushroom</name>
    <name type="synonym">Agaricus tabescens</name>
    <dbReference type="NCBI Taxonomy" id="1929756"/>
    <lineage>
        <taxon>Eukaryota</taxon>
        <taxon>Fungi</taxon>
        <taxon>Dikarya</taxon>
        <taxon>Basidiomycota</taxon>
        <taxon>Agaricomycotina</taxon>
        <taxon>Agaricomycetes</taxon>
        <taxon>Agaricomycetidae</taxon>
        <taxon>Agaricales</taxon>
        <taxon>Marasmiineae</taxon>
        <taxon>Physalacriaceae</taxon>
        <taxon>Desarmillaria</taxon>
    </lineage>
</organism>
<dbReference type="RefSeq" id="XP_060330667.1">
    <property type="nucleotide sequence ID" value="XM_060481817.1"/>
</dbReference>
<comment type="caution">
    <text evidence="2">The sequence shown here is derived from an EMBL/GenBank/DDBJ whole genome shotgun (WGS) entry which is preliminary data.</text>
</comment>
<dbReference type="GeneID" id="85365365"/>
<proteinExistence type="predicted"/>
<dbReference type="AlphaFoldDB" id="A0AA39KCD4"/>
<gene>
    <name evidence="2" type="ORF">EV420DRAFT_354273</name>
</gene>
<evidence type="ECO:0000313" key="2">
    <source>
        <dbReference type="EMBL" id="KAK0458397.1"/>
    </source>
</evidence>
<sequence>MPHGVRNLPGHWFTFILATSTFCLTSFSRTRRTSRERPATARLPRKSKNRSPALLAHNISDVACPQDTLIIGYGGDRYCPSDSFSPHSLRGECCYPFPSLTSFSPPSSPAPIVPSLSVFFSVIQVCFYEARVSSALVDVPISRSPFVGLCPPQTHTSYRSCDPSIAPSPAQSSVTLPSSVLGVCIASSL</sequence>
<accession>A0AA39KCD4</accession>
<keyword evidence="3" id="KW-1185">Reference proteome</keyword>
<evidence type="ECO:0000313" key="3">
    <source>
        <dbReference type="Proteomes" id="UP001175211"/>
    </source>
</evidence>
<dbReference type="EMBL" id="JAUEPS010000017">
    <property type="protein sequence ID" value="KAK0458397.1"/>
    <property type="molecule type" value="Genomic_DNA"/>
</dbReference>
<dbReference type="Proteomes" id="UP001175211">
    <property type="component" value="Unassembled WGS sequence"/>
</dbReference>
<evidence type="ECO:0000256" key="1">
    <source>
        <dbReference type="SAM" id="Phobius"/>
    </source>
</evidence>
<keyword evidence="1" id="KW-1133">Transmembrane helix</keyword>
<name>A0AA39KCD4_ARMTA</name>
<protein>
    <submittedName>
        <fullName evidence="2">Uncharacterized protein</fullName>
    </submittedName>
</protein>
<keyword evidence="1" id="KW-0812">Transmembrane</keyword>
<feature type="transmembrane region" description="Helical" evidence="1">
    <location>
        <begin position="12"/>
        <end position="28"/>
    </location>
</feature>